<sequence>FATFVKNFKSRYGDIFELYMLSERQIWLCCPSLVNEIFTNSTQVVVNRNLKSWKCNHRILSYILTNIKVLKESVKIVKKLFTEIEIYRFILNNENNLSDKTVKFDEFMVDL</sequence>
<dbReference type="Gene3D" id="1.10.630.10">
    <property type="entry name" value="Cytochrome P450"/>
    <property type="match status" value="1"/>
</dbReference>
<feature type="non-terminal residue" evidence="1">
    <location>
        <position position="111"/>
    </location>
</feature>
<gene>
    <name evidence="1" type="ORF">RFULGI_LOCUS17975</name>
</gene>
<dbReference type="SUPFAM" id="SSF48264">
    <property type="entry name" value="Cytochrome P450"/>
    <property type="match status" value="1"/>
</dbReference>
<keyword evidence="2" id="KW-1185">Reference proteome</keyword>
<dbReference type="GO" id="GO:0004497">
    <property type="term" value="F:monooxygenase activity"/>
    <property type="evidence" value="ECO:0007669"/>
    <property type="project" value="InterPro"/>
</dbReference>
<dbReference type="GO" id="GO:0005506">
    <property type="term" value="F:iron ion binding"/>
    <property type="evidence" value="ECO:0007669"/>
    <property type="project" value="InterPro"/>
</dbReference>
<evidence type="ECO:0000313" key="1">
    <source>
        <dbReference type="EMBL" id="CAG8803459.1"/>
    </source>
</evidence>
<name>A0A9N9PAY2_9GLOM</name>
<protein>
    <submittedName>
        <fullName evidence="1">14380_t:CDS:1</fullName>
    </submittedName>
</protein>
<reference evidence="1" key="1">
    <citation type="submission" date="2021-06" db="EMBL/GenBank/DDBJ databases">
        <authorList>
            <person name="Kallberg Y."/>
            <person name="Tangrot J."/>
            <person name="Rosling A."/>
        </authorList>
    </citation>
    <scope>NUCLEOTIDE SEQUENCE</scope>
    <source>
        <strain evidence="1">IN212</strain>
    </source>
</reference>
<comment type="caution">
    <text evidence="1">The sequence shown here is derived from an EMBL/GenBank/DDBJ whole genome shotgun (WGS) entry which is preliminary data.</text>
</comment>
<organism evidence="1 2">
    <name type="scientific">Racocetra fulgida</name>
    <dbReference type="NCBI Taxonomy" id="60492"/>
    <lineage>
        <taxon>Eukaryota</taxon>
        <taxon>Fungi</taxon>
        <taxon>Fungi incertae sedis</taxon>
        <taxon>Mucoromycota</taxon>
        <taxon>Glomeromycotina</taxon>
        <taxon>Glomeromycetes</taxon>
        <taxon>Diversisporales</taxon>
        <taxon>Gigasporaceae</taxon>
        <taxon>Racocetra</taxon>
    </lineage>
</organism>
<feature type="non-terminal residue" evidence="1">
    <location>
        <position position="1"/>
    </location>
</feature>
<dbReference type="InterPro" id="IPR036396">
    <property type="entry name" value="Cyt_P450_sf"/>
</dbReference>
<dbReference type="EMBL" id="CAJVPZ010074898">
    <property type="protein sequence ID" value="CAG8803459.1"/>
    <property type="molecule type" value="Genomic_DNA"/>
</dbReference>
<evidence type="ECO:0000313" key="2">
    <source>
        <dbReference type="Proteomes" id="UP000789396"/>
    </source>
</evidence>
<dbReference type="Proteomes" id="UP000789396">
    <property type="component" value="Unassembled WGS sequence"/>
</dbReference>
<dbReference type="GO" id="GO:0020037">
    <property type="term" value="F:heme binding"/>
    <property type="evidence" value="ECO:0007669"/>
    <property type="project" value="InterPro"/>
</dbReference>
<dbReference type="GO" id="GO:0016705">
    <property type="term" value="F:oxidoreductase activity, acting on paired donors, with incorporation or reduction of molecular oxygen"/>
    <property type="evidence" value="ECO:0007669"/>
    <property type="project" value="InterPro"/>
</dbReference>
<proteinExistence type="predicted"/>
<accession>A0A9N9PAY2</accession>
<dbReference type="AlphaFoldDB" id="A0A9N9PAY2"/>